<dbReference type="Proteomes" id="UP000235943">
    <property type="component" value="Unassembled WGS sequence"/>
</dbReference>
<keyword evidence="7 12" id="KW-0378">Hydrolase</keyword>
<dbReference type="HAMAP" id="MF_00847">
    <property type="entry name" value="EttA"/>
    <property type="match status" value="1"/>
</dbReference>
<evidence type="ECO:0000256" key="5">
    <source>
        <dbReference type="ARBA" id="ARBA00022737"/>
    </source>
</evidence>
<reference evidence="14 15" key="1">
    <citation type="submission" date="2018-01" db="EMBL/GenBank/DDBJ databases">
        <title>Draft genome sequence of Streptomyces sp. 13K301.</title>
        <authorList>
            <person name="Sahin N."/>
            <person name="Saygin H."/>
            <person name="Ay H."/>
        </authorList>
    </citation>
    <scope>NUCLEOTIDE SEQUENCE [LARGE SCALE GENOMIC DNA]</scope>
    <source>
        <strain evidence="14 15">13K301</strain>
    </source>
</reference>
<evidence type="ECO:0000256" key="8">
    <source>
        <dbReference type="ARBA" id="ARBA00022840"/>
    </source>
</evidence>
<evidence type="ECO:0000256" key="7">
    <source>
        <dbReference type="ARBA" id="ARBA00022801"/>
    </source>
</evidence>
<dbReference type="InterPro" id="IPR017871">
    <property type="entry name" value="ABC_transporter-like_CS"/>
</dbReference>
<organism evidence="14 15">
    <name type="scientific">Streptomyces cahuitamycinicus</name>
    <dbReference type="NCBI Taxonomy" id="2070367"/>
    <lineage>
        <taxon>Bacteria</taxon>
        <taxon>Bacillati</taxon>
        <taxon>Actinomycetota</taxon>
        <taxon>Actinomycetes</taxon>
        <taxon>Kitasatosporales</taxon>
        <taxon>Streptomycetaceae</taxon>
        <taxon>Streptomyces</taxon>
    </lineage>
</organism>
<protein>
    <recommendedName>
        <fullName evidence="12">Energy-dependent translational throttle protein EttA</fullName>
        <ecNumber evidence="12">3.6.1.-</ecNumber>
    </recommendedName>
    <alternativeName>
        <fullName evidence="12">Translational regulatory factor EttA</fullName>
    </alternativeName>
</protein>
<evidence type="ECO:0000259" key="13">
    <source>
        <dbReference type="PROSITE" id="PS50893"/>
    </source>
</evidence>
<dbReference type="GO" id="GO:0016887">
    <property type="term" value="F:ATP hydrolysis activity"/>
    <property type="evidence" value="ECO:0007669"/>
    <property type="project" value="UniProtKB-UniRule"/>
</dbReference>
<sequence length="554" mass="61546">MAEFIYTMRKARKAHGDKVILDDVTTSFLPGAKIGVVGPNGAGKSTILKIMAGIEQPSNGDAFLTPGYTVGILLQEPPLTEDKTVLENVQEGVAGIKGKLDRFNEIAEQMATDYTDELMNEMGKLQEDLDHANAWDLDAQLEQAMDALGCPPGDWPVTNLSGGERRRVALCKLLLEQPDLLLLDEPTNHLDAESVNWLEQHLAKYPGTVVAVTHDRYFLDNVAQWICEVDRGRLYPYEGNYSKYLETKAARLKVEGQKDAKRQKRLKEELEWVRSNAKGRQAKSKARLARYEEMAAEADKMRKLDFEEIQIPPGPRLGSVVVEVSNLSKGFGDKLLIDDLSFTLPRNGIVGIIGPNGAGKTTLFKMIQGIEEPDSGAIKVGDTVKISYVDQSREKIDPKKSLWAVVSDELDYINVGQVEMPSRAYVSAFGFKGPDQQKAAGVLSGGERNRLNLALTLKQGGNLLLLDEPTNDLDVETLSSLENALLEFPGAAVVVSHDRWFLDRVATHILAYEGESKWFWFEGNFESYEKNKIERLGPDAARPHRATYKKLTRG</sequence>
<keyword evidence="2 12" id="KW-0963">Cytoplasm</keyword>
<dbReference type="InterPro" id="IPR032781">
    <property type="entry name" value="ABC_tran_Xtn"/>
</dbReference>
<evidence type="ECO:0000256" key="3">
    <source>
        <dbReference type="ARBA" id="ARBA00022555"/>
    </source>
</evidence>
<dbReference type="InterPro" id="IPR003439">
    <property type="entry name" value="ABC_transporter-like_ATP-bd"/>
</dbReference>
<dbReference type="GO" id="GO:0005524">
    <property type="term" value="F:ATP binding"/>
    <property type="evidence" value="ECO:0007669"/>
    <property type="project" value="UniProtKB-UniRule"/>
</dbReference>
<dbReference type="InterPro" id="IPR022374">
    <property type="entry name" value="EttA"/>
</dbReference>
<dbReference type="RefSeq" id="WP_102910616.1">
    <property type="nucleotide sequence ID" value="NZ_POUC01000152.1"/>
</dbReference>
<feature type="binding site" evidence="12">
    <location>
        <begin position="38"/>
        <end position="45"/>
    </location>
    <ligand>
        <name>ATP</name>
        <dbReference type="ChEBI" id="CHEBI:30616"/>
        <label>1</label>
    </ligand>
</feature>
<proteinExistence type="inferred from homology"/>
<keyword evidence="6 12" id="KW-0547">Nucleotide-binding</keyword>
<keyword evidence="15" id="KW-1185">Reference proteome</keyword>
<evidence type="ECO:0000256" key="1">
    <source>
        <dbReference type="ARBA" id="ARBA00005868"/>
    </source>
</evidence>
<dbReference type="GO" id="GO:0006412">
    <property type="term" value="P:translation"/>
    <property type="evidence" value="ECO:0007669"/>
    <property type="project" value="UniProtKB-KW"/>
</dbReference>
<evidence type="ECO:0000256" key="9">
    <source>
        <dbReference type="ARBA" id="ARBA00022845"/>
    </source>
</evidence>
<comment type="catalytic activity">
    <reaction evidence="12">
        <text>ATP + H2O = ADP + phosphate + H(+)</text>
        <dbReference type="Rhea" id="RHEA:13065"/>
        <dbReference type="ChEBI" id="CHEBI:15377"/>
        <dbReference type="ChEBI" id="CHEBI:15378"/>
        <dbReference type="ChEBI" id="CHEBI:30616"/>
        <dbReference type="ChEBI" id="CHEBI:43474"/>
        <dbReference type="ChEBI" id="CHEBI:456216"/>
    </reaction>
</comment>
<feature type="domain" description="ABC transporter" evidence="13">
    <location>
        <begin position="322"/>
        <end position="541"/>
    </location>
</feature>
<evidence type="ECO:0000256" key="12">
    <source>
        <dbReference type="HAMAP-Rule" id="MF_00847"/>
    </source>
</evidence>
<dbReference type="EMBL" id="POUC01000152">
    <property type="protein sequence ID" value="PNG20308.1"/>
    <property type="molecule type" value="Genomic_DNA"/>
</dbReference>
<dbReference type="AlphaFoldDB" id="A0A2N8TMS0"/>
<dbReference type="PROSITE" id="PS50893">
    <property type="entry name" value="ABC_TRANSPORTER_2"/>
    <property type="match status" value="2"/>
</dbReference>
<dbReference type="NCBIfam" id="NF008775">
    <property type="entry name" value="PRK11819.1"/>
    <property type="match status" value="1"/>
</dbReference>
<keyword evidence="10 12" id="KW-0694">RNA-binding</keyword>
<dbReference type="GO" id="GO:0043022">
    <property type="term" value="F:ribosome binding"/>
    <property type="evidence" value="ECO:0007669"/>
    <property type="project" value="UniProtKB-UniRule"/>
</dbReference>
<comment type="function">
    <text evidence="12">A translation factor that gates the progression of the 70S ribosomal initiation complex (IC, containing tRNA(fMet) in the P-site) into the translation elongation cycle by using a mechanism sensitive to the ATP/ADP ratio. Binds to the 70S ribosome E-site where it modulates the state of the translating ribosome during subunit translocation. ATP hydrolysis probably frees it from the ribosome, which can enter the elongation phase.</text>
</comment>
<comment type="domain">
    <text evidence="12">The arm domain is inserted in the first ABC transporter domain. Probably contacts ribosomal protein L1.</text>
</comment>
<dbReference type="SMART" id="SM00382">
    <property type="entry name" value="AAA"/>
    <property type="match status" value="2"/>
</dbReference>
<comment type="subcellular location">
    <subcellularLocation>
        <location evidence="12">Cytoplasm</location>
    </subcellularLocation>
    <text evidence="12">Associates with ribosomes and polysomes.</text>
</comment>
<dbReference type="GO" id="GO:0019843">
    <property type="term" value="F:rRNA binding"/>
    <property type="evidence" value="ECO:0007669"/>
    <property type="project" value="UniProtKB-UniRule"/>
</dbReference>
<dbReference type="CDD" id="cd03221">
    <property type="entry name" value="ABCF_EF-3"/>
    <property type="match status" value="2"/>
</dbReference>
<comment type="domain">
    <text evidence="12">The P-site tRNA interaction motif (PtIM domain) probably interacts with the P-site tRNA(fMet) as well as the 23S rRNA.</text>
</comment>
<evidence type="ECO:0000313" key="14">
    <source>
        <dbReference type="EMBL" id="PNG20308.1"/>
    </source>
</evidence>
<keyword evidence="3 12" id="KW-0820">tRNA-binding</keyword>
<dbReference type="OrthoDB" id="3169603at2"/>
<dbReference type="GO" id="GO:0000049">
    <property type="term" value="F:tRNA binding"/>
    <property type="evidence" value="ECO:0007669"/>
    <property type="project" value="UniProtKB-UniRule"/>
</dbReference>
<feature type="domain" description="ABC transporter" evidence="13">
    <location>
        <begin position="6"/>
        <end position="256"/>
    </location>
</feature>
<dbReference type="Gene3D" id="3.40.50.300">
    <property type="entry name" value="P-loop containing nucleotide triphosphate hydrolases"/>
    <property type="match status" value="2"/>
</dbReference>
<dbReference type="EC" id="3.6.1.-" evidence="12"/>
<comment type="similarity">
    <text evidence="1 12">Belongs to the ABC transporter superfamily. ABCF family. Translational throttle EttA subfamily.</text>
</comment>
<evidence type="ECO:0000256" key="10">
    <source>
        <dbReference type="ARBA" id="ARBA00022884"/>
    </source>
</evidence>
<dbReference type="NCBIfam" id="TIGR03719">
    <property type="entry name" value="ABC_ABC_ChvD"/>
    <property type="match status" value="1"/>
</dbReference>
<dbReference type="Pfam" id="PF12848">
    <property type="entry name" value="ABC_tran_Xtn"/>
    <property type="match status" value="1"/>
</dbReference>
<dbReference type="GO" id="GO:0005737">
    <property type="term" value="C:cytoplasm"/>
    <property type="evidence" value="ECO:0007669"/>
    <property type="project" value="UniProtKB-SubCell"/>
</dbReference>
<evidence type="ECO:0000256" key="2">
    <source>
        <dbReference type="ARBA" id="ARBA00022490"/>
    </source>
</evidence>
<dbReference type="GO" id="GO:0045900">
    <property type="term" value="P:negative regulation of translational elongation"/>
    <property type="evidence" value="ECO:0007669"/>
    <property type="project" value="UniProtKB-UniRule"/>
</dbReference>
<keyword evidence="4 12" id="KW-0699">rRNA-binding</keyword>
<dbReference type="FunFam" id="3.40.50.300:FF:000011">
    <property type="entry name" value="Putative ABC transporter ATP-binding component"/>
    <property type="match status" value="1"/>
</dbReference>
<keyword evidence="11 12" id="KW-0648">Protein biosynthesis</keyword>
<dbReference type="Pfam" id="PF00005">
    <property type="entry name" value="ABC_tran"/>
    <property type="match status" value="2"/>
</dbReference>
<evidence type="ECO:0000256" key="6">
    <source>
        <dbReference type="ARBA" id="ARBA00022741"/>
    </source>
</evidence>
<evidence type="ECO:0000313" key="15">
    <source>
        <dbReference type="Proteomes" id="UP000235943"/>
    </source>
</evidence>
<dbReference type="InterPro" id="IPR027417">
    <property type="entry name" value="P-loop_NTPase"/>
</dbReference>
<dbReference type="SUPFAM" id="SSF52540">
    <property type="entry name" value="P-loop containing nucleoside triphosphate hydrolases"/>
    <property type="match status" value="2"/>
</dbReference>
<evidence type="ECO:0000256" key="4">
    <source>
        <dbReference type="ARBA" id="ARBA00022730"/>
    </source>
</evidence>
<dbReference type="PANTHER" id="PTHR43858:SF1">
    <property type="entry name" value="ABC TRANSPORTER-RELATED PROTEIN"/>
    <property type="match status" value="1"/>
</dbReference>
<accession>A0A2N8TMS0</accession>
<comment type="caution">
    <text evidence="14">The sequence shown here is derived from an EMBL/GenBank/DDBJ whole genome shotgun (WGS) entry which is preliminary data.</text>
</comment>
<keyword evidence="9 12" id="KW-0810">Translation regulation</keyword>
<dbReference type="FunFam" id="3.40.50.300:FF:000183">
    <property type="entry name" value="ABC transporter ATP-binding protein yjjK"/>
    <property type="match status" value="1"/>
</dbReference>
<comment type="subunit">
    <text evidence="12">Monomer. Probably contacts ribosomal proteins L1, L5, L33 and S7, the 16S and 23S rRNA and the P-site containing tRNA(fMet).</text>
</comment>
<dbReference type="PANTHER" id="PTHR43858">
    <property type="entry name" value="ENERGY-DEPENDENT TRANSLATIONAL THROTTLE PROTEIN ETTA"/>
    <property type="match status" value="1"/>
</dbReference>
<feature type="binding site" evidence="12">
    <location>
        <begin position="354"/>
        <end position="361"/>
    </location>
    <ligand>
        <name>ATP</name>
        <dbReference type="ChEBI" id="CHEBI:30616"/>
        <label>2</label>
    </ligand>
</feature>
<dbReference type="InterPro" id="IPR003593">
    <property type="entry name" value="AAA+_ATPase"/>
</dbReference>
<comment type="caution">
    <text evidence="12">Lacks conserved residue(s) required for the propagation of feature annotation.</text>
</comment>
<evidence type="ECO:0000256" key="11">
    <source>
        <dbReference type="ARBA" id="ARBA00022917"/>
    </source>
</evidence>
<keyword evidence="5 12" id="KW-0677">Repeat</keyword>
<dbReference type="PROSITE" id="PS00211">
    <property type="entry name" value="ABC_TRANSPORTER_1"/>
    <property type="match status" value="2"/>
</dbReference>
<keyword evidence="8 12" id="KW-0067">ATP-binding</keyword>
<gene>
    <name evidence="12" type="primary">ettA</name>
    <name evidence="14" type="ORF">C1J00_21020</name>
</gene>
<name>A0A2N8TMS0_9ACTN</name>